<proteinExistence type="predicted"/>
<feature type="compositionally biased region" description="Polar residues" evidence="1">
    <location>
        <begin position="705"/>
        <end position="719"/>
    </location>
</feature>
<accession>A0A8H6Y779</accession>
<keyword evidence="3" id="KW-1185">Reference proteome</keyword>
<evidence type="ECO:0000313" key="2">
    <source>
        <dbReference type="EMBL" id="KAF7353119.1"/>
    </source>
</evidence>
<organism evidence="2 3">
    <name type="scientific">Mycena sanguinolenta</name>
    <dbReference type="NCBI Taxonomy" id="230812"/>
    <lineage>
        <taxon>Eukaryota</taxon>
        <taxon>Fungi</taxon>
        <taxon>Dikarya</taxon>
        <taxon>Basidiomycota</taxon>
        <taxon>Agaricomycotina</taxon>
        <taxon>Agaricomycetes</taxon>
        <taxon>Agaricomycetidae</taxon>
        <taxon>Agaricales</taxon>
        <taxon>Marasmiineae</taxon>
        <taxon>Mycenaceae</taxon>
        <taxon>Mycena</taxon>
    </lineage>
</organism>
<feature type="compositionally biased region" description="Gly residues" evidence="1">
    <location>
        <begin position="84"/>
        <end position="104"/>
    </location>
</feature>
<dbReference type="EMBL" id="JACAZH010000012">
    <property type="protein sequence ID" value="KAF7353119.1"/>
    <property type="molecule type" value="Genomic_DNA"/>
</dbReference>
<gene>
    <name evidence="2" type="ORF">MSAN_01499200</name>
</gene>
<dbReference type="OrthoDB" id="3016188at2759"/>
<name>A0A8H6Y779_9AGAR</name>
<dbReference type="Proteomes" id="UP000623467">
    <property type="component" value="Unassembled WGS sequence"/>
</dbReference>
<evidence type="ECO:0000256" key="1">
    <source>
        <dbReference type="SAM" id="MobiDB-lite"/>
    </source>
</evidence>
<protein>
    <submittedName>
        <fullName evidence="2">Uncharacterized protein</fullName>
    </submittedName>
</protein>
<feature type="region of interest" description="Disordered" evidence="1">
    <location>
        <begin position="83"/>
        <end position="113"/>
    </location>
</feature>
<feature type="region of interest" description="Disordered" evidence="1">
    <location>
        <begin position="654"/>
        <end position="719"/>
    </location>
</feature>
<dbReference type="AlphaFoldDB" id="A0A8H6Y779"/>
<evidence type="ECO:0000313" key="3">
    <source>
        <dbReference type="Proteomes" id="UP000623467"/>
    </source>
</evidence>
<comment type="caution">
    <text evidence="2">The sequence shown here is derived from an EMBL/GenBank/DDBJ whole genome shotgun (WGS) entry which is preliminary data.</text>
</comment>
<reference evidence="2" key="1">
    <citation type="submission" date="2020-05" db="EMBL/GenBank/DDBJ databases">
        <title>Mycena genomes resolve the evolution of fungal bioluminescence.</title>
        <authorList>
            <person name="Tsai I.J."/>
        </authorList>
    </citation>
    <scope>NUCLEOTIDE SEQUENCE</scope>
    <source>
        <strain evidence="2">160909Yilan</strain>
    </source>
</reference>
<feature type="compositionally biased region" description="Basic and acidic residues" evidence="1">
    <location>
        <begin position="654"/>
        <end position="667"/>
    </location>
</feature>
<sequence length="719" mass="80559">MNSLFFSTSDYTDSASYPSAQAGGLKSNAKLFVKSIGSLPSLLEARVTECQASGTARTHIWKYSETMGRQIADHRSVTNYYINGGRGGSGGRGGDQGGDGGVGHGPTIYFGQPQEREPSEFRTIRLGDVKLVKEVVVGHQRQGVVARRIYHAQIRRDPGTVTVAMYQGDSAEKELYRNGDSMSQKYESIRHPNIMQLYGLVSTKGLYAMVFHYELIPVCQFLRRFEHSSILRTYIIGYCLIMKSTEFGEATNYIDDAIGYSMATSVWIRPSTRELCLDLAPSGPGTFFNILKSPVLRLENLSLDAPNSEDILISSLSDDQYHELCCQYPIARFQWFQVSTRHPVGPGIFRSDSQHETCVRIPEPLILPEAELYWNLGRRAPGKLLPNSWIRYDPGRAYTLRLKLQLSFWEHRIVKAWLAQASCIFTELQEVAHVEDYVCIHGVEFTLRITDEREIPEGYLFVCPPQDLRTSTERHASLYQWPACPAYWSLDPSGADRLSTEDARNLGFPAIHIETVVGKGFNPESQEVARRLGYPLFEASSDGAPFPAREAASTLLPYFAIARTVRKWLAKEANNTTRGRDGTGKDVRFESLDLHRRGARAACRRRRAAALSVRRADLEKKMINILDEDALDSDIPFVRDDLINLERGAHGRAHEETADCTTRDIHRPARTRGAEGPSTCPPEPESDSGWLVMRMVPRQARKMSDSGQFTIGTSTPGTS</sequence>